<dbReference type="AlphaFoldDB" id="A0A011T177"/>
<keyword evidence="1" id="KW-0732">Signal</keyword>
<dbReference type="Proteomes" id="UP000481876">
    <property type="component" value="Unassembled WGS sequence"/>
</dbReference>
<feature type="signal peptide" evidence="1">
    <location>
        <begin position="1"/>
        <end position="20"/>
    </location>
</feature>
<evidence type="ECO:0000313" key="3">
    <source>
        <dbReference type="EMBL" id="KAB2797407.1"/>
    </source>
</evidence>
<reference evidence="4" key="3">
    <citation type="submission" date="2020-10" db="EMBL/GenBank/DDBJ databases">
        <title>Enrichment of novel Verrucomicrobia, Bacteroidetes and Krumholzibacteria in an oxygen-limited, methane- and iron-fed bioreactor inoculated with Bothnian Sea sediments.</title>
        <authorList>
            <person name="Martins P.D."/>
            <person name="de Jong A."/>
            <person name="Lenstra W.K."/>
            <person name="van Helmond N.A.G.M."/>
            <person name="Slomp C.P."/>
            <person name="Jetten M.S.M."/>
            <person name="Welte C.U."/>
            <person name="Rasigraf O."/>
        </authorList>
    </citation>
    <scope>NUCLEOTIDE SEQUENCE</scope>
    <source>
        <strain evidence="4">MAG47</strain>
    </source>
</reference>
<name>A0A011T177_BRUAN</name>
<protein>
    <recommendedName>
        <fullName evidence="7">BA14K family protein</fullName>
    </recommendedName>
</protein>
<dbReference type="EMBL" id="WBWX01000004">
    <property type="protein sequence ID" value="KAB2797407.1"/>
    <property type="molecule type" value="Genomic_DNA"/>
</dbReference>
<feature type="chain" id="PRO_5044051047" description="BA14K family protein" evidence="1">
    <location>
        <begin position="21"/>
        <end position="65"/>
    </location>
</feature>
<evidence type="ECO:0000313" key="4">
    <source>
        <dbReference type="EMBL" id="MBE0559642.1"/>
    </source>
</evidence>
<dbReference type="RefSeq" id="WP_010660802.1">
    <property type="nucleotide sequence ID" value="NZ_CP044971.1"/>
</dbReference>
<organism evidence="2 6">
    <name type="scientific">Brucella anthropi</name>
    <name type="common">Ochrobactrum anthropi</name>
    <dbReference type="NCBI Taxonomy" id="529"/>
    <lineage>
        <taxon>Bacteria</taxon>
        <taxon>Pseudomonadati</taxon>
        <taxon>Pseudomonadota</taxon>
        <taxon>Alphaproteobacteria</taxon>
        <taxon>Hyphomicrobiales</taxon>
        <taxon>Brucellaceae</taxon>
        <taxon>Brucella/Ochrobactrum group</taxon>
        <taxon>Brucella</taxon>
    </lineage>
</organism>
<dbReference type="Proteomes" id="UP000441102">
    <property type="component" value="Unassembled WGS sequence"/>
</dbReference>
<evidence type="ECO:0000313" key="5">
    <source>
        <dbReference type="Proteomes" id="UP000441102"/>
    </source>
</evidence>
<dbReference type="EMBL" id="JACZKO010000004">
    <property type="protein sequence ID" value="MBE0559642.1"/>
    <property type="molecule type" value="Genomic_DNA"/>
</dbReference>
<evidence type="ECO:0000313" key="2">
    <source>
        <dbReference type="EMBL" id="KAB2764378.1"/>
    </source>
</evidence>
<evidence type="ECO:0008006" key="7">
    <source>
        <dbReference type="Google" id="ProtNLM"/>
    </source>
</evidence>
<comment type="caution">
    <text evidence="2">The sequence shown here is derived from an EMBL/GenBank/DDBJ whole genome shotgun (WGS) entry which is preliminary data.</text>
</comment>
<reference evidence="5 6" key="1">
    <citation type="submission" date="2019-09" db="EMBL/GenBank/DDBJ databases">
        <title>Taxonomic organization of the family Brucellaceae based on a phylogenomic approach.</title>
        <authorList>
            <person name="Leclercq S."/>
            <person name="Cloeckaert A."/>
            <person name="Zygmunt M.S."/>
        </authorList>
    </citation>
    <scope>NUCLEOTIDE SEQUENCE [LARGE SCALE GENOMIC DNA]</scope>
    <source>
        <strain evidence="3 5">CCUG 34461</strain>
        <strain evidence="2 6">LMG 3313</strain>
    </source>
</reference>
<accession>A0A011T177</accession>
<dbReference type="Proteomes" id="UP000642265">
    <property type="component" value="Unassembled WGS sequence"/>
</dbReference>
<proteinExistence type="predicted"/>
<dbReference type="EMBL" id="WBWS01000023">
    <property type="protein sequence ID" value="KAB2764378.1"/>
    <property type="molecule type" value="Genomic_DNA"/>
</dbReference>
<gene>
    <name evidence="2" type="ORF">F9L04_19775</name>
    <name evidence="3" type="ORF">F9L06_13910</name>
    <name evidence="4" type="ORF">IH622_02240</name>
</gene>
<evidence type="ECO:0000313" key="6">
    <source>
        <dbReference type="Proteomes" id="UP000481876"/>
    </source>
</evidence>
<evidence type="ECO:0000256" key="1">
    <source>
        <dbReference type="SAM" id="SignalP"/>
    </source>
</evidence>
<dbReference type="GeneID" id="61315908"/>
<sequence length="65" mass="6662">MKTTLISAAAFAMLVTGAFAATPTTSKTESQPAASQDHAGSMRLAVGPNRYFLPSISSGRRGAFG</sequence>
<reference evidence="4" key="2">
    <citation type="submission" date="2020-09" db="EMBL/GenBank/DDBJ databases">
        <authorList>
            <person name="Dalcin Martins P."/>
        </authorList>
    </citation>
    <scope>NUCLEOTIDE SEQUENCE</scope>
    <source>
        <strain evidence="4">MAG47</strain>
    </source>
</reference>